<dbReference type="AlphaFoldDB" id="A0A1F7F8W0"/>
<gene>
    <name evidence="1" type="ORF">A2519_06800</name>
</gene>
<organism evidence="1 2">
    <name type="scientific">Candidatus Raymondbacteria bacterium RIFOXYD12_FULL_49_13</name>
    <dbReference type="NCBI Taxonomy" id="1817890"/>
    <lineage>
        <taxon>Bacteria</taxon>
        <taxon>Raymondiibacteriota</taxon>
    </lineage>
</organism>
<reference evidence="1 2" key="1">
    <citation type="journal article" date="2016" name="Nat. Commun.">
        <title>Thousands of microbial genomes shed light on interconnected biogeochemical processes in an aquifer system.</title>
        <authorList>
            <person name="Anantharaman K."/>
            <person name="Brown C.T."/>
            <person name="Hug L.A."/>
            <person name="Sharon I."/>
            <person name="Castelle C.J."/>
            <person name="Probst A.J."/>
            <person name="Thomas B.C."/>
            <person name="Singh A."/>
            <person name="Wilkins M.J."/>
            <person name="Karaoz U."/>
            <person name="Brodie E.L."/>
            <person name="Williams K.H."/>
            <person name="Hubbard S.S."/>
            <person name="Banfield J.F."/>
        </authorList>
    </citation>
    <scope>NUCLEOTIDE SEQUENCE [LARGE SCALE GENOMIC DNA]</scope>
</reference>
<protein>
    <submittedName>
        <fullName evidence="1">Uncharacterized protein</fullName>
    </submittedName>
</protein>
<evidence type="ECO:0000313" key="1">
    <source>
        <dbReference type="EMBL" id="OGK03099.1"/>
    </source>
</evidence>
<accession>A0A1F7F8W0</accession>
<comment type="caution">
    <text evidence="1">The sequence shown here is derived from an EMBL/GenBank/DDBJ whole genome shotgun (WGS) entry which is preliminary data.</text>
</comment>
<name>A0A1F7F8W0_UNCRA</name>
<sequence length="271" mass="30894">MFSKDKRLSQMRPCLKDALEKGVGLDVFLREEVLKKMMYSLSCELKRLGFTASEAKDILQEWNDRCKPSIPVGEIKNRLFSFVDWVYKKEAKAGCNSLKDYCIRQSKGHCFFHKATTEKREDESRNVVPFNQQEVDSYLDKKYPCDSVYLKGIIYALKVQKAQKKTGNIIHFGLRGIASALRDQCNIRSANSMDVTRKIRILKEEGILDIVLKGRSGTVGTRVANGYSFLPWKPPTVRLQNVADTTTHNFLICATDTEPSHMSNKPEEGVK</sequence>
<dbReference type="Proteomes" id="UP000179243">
    <property type="component" value="Unassembled WGS sequence"/>
</dbReference>
<dbReference type="EMBL" id="MFYX01000097">
    <property type="protein sequence ID" value="OGK03099.1"/>
    <property type="molecule type" value="Genomic_DNA"/>
</dbReference>
<proteinExistence type="predicted"/>
<evidence type="ECO:0000313" key="2">
    <source>
        <dbReference type="Proteomes" id="UP000179243"/>
    </source>
</evidence>